<organism evidence="1 2">
    <name type="scientific">Mycobacterium angelicum</name>
    <dbReference type="NCBI Taxonomy" id="470074"/>
    <lineage>
        <taxon>Bacteria</taxon>
        <taxon>Bacillati</taxon>
        <taxon>Actinomycetota</taxon>
        <taxon>Actinomycetes</taxon>
        <taxon>Mycobacteriales</taxon>
        <taxon>Mycobacteriaceae</taxon>
        <taxon>Mycobacterium</taxon>
    </lineage>
</organism>
<gene>
    <name evidence="1" type="ORF">BST12_11170</name>
</gene>
<protein>
    <submittedName>
        <fullName evidence="1">Uncharacterized protein</fullName>
    </submittedName>
</protein>
<dbReference type="EMBL" id="MVHE01000012">
    <property type="protein sequence ID" value="ORA21971.1"/>
    <property type="molecule type" value="Genomic_DNA"/>
</dbReference>
<name>A0A1W9ZW09_MYCAN</name>
<dbReference type="PANTHER" id="PTHR34354">
    <property type="entry name" value="NADPH-DEPENDENT 7-CYANO-7-DEAZAGUANINE REDUCTASE"/>
    <property type="match status" value="1"/>
</dbReference>
<evidence type="ECO:0000313" key="1">
    <source>
        <dbReference type="EMBL" id="ORA21971.1"/>
    </source>
</evidence>
<keyword evidence="2" id="KW-1185">Reference proteome</keyword>
<evidence type="ECO:0000313" key="2">
    <source>
        <dbReference type="Proteomes" id="UP000192284"/>
    </source>
</evidence>
<comment type="caution">
    <text evidence="1">The sequence shown here is derived from an EMBL/GenBank/DDBJ whole genome shotgun (WGS) entry which is preliminary data.</text>
</comment>
<sequence length="145" mass="15396">MGAVSDGPPPVTSLGQTVDPDAPVRLEFFPVPKPVRVTFHTAELQALCPAVAGIQPDIYQAEISYTALTHAIESKSLKLWLVAFRDRRIFAEHLAIELHDGVAAHAPAVGDVRVRLTQNVRGGIVTVIEHPAAASSPSGSCATSR</sequence>
<accession>A0A1W9ZW09</accession>
<dbReference type="PANTHER" id="PTHR34354:SF1">
    <property type="entry name" value="NADPH-DEPENDENT 7-CYANO-7-DEAZAGUANINE REDUCTASE"/>
    <property type="match status" value="1"/>
</dbReference>
<dbReference type="SUPFAM" id="SSF55620">
    <property type="entry name" value="Tetrahydrobiopterin biosynthesis enzymes-like"/>
    <property type="match status" value="1"/>
</dbReference>
<dbReference type="AlphaFoldDB" id="A0A1W9ZW09"/>
<dbReference type="Proteomes" id="UP000192284">
    <property type="component" value="Unassembled WGS sequence"/>
</dbReference>
<dbReference type="Pfam" id="PF14489">
    <property type="entry name" value="QueF"/>
    <property type="match status" value="1"/>
</dbReference>
<dbReference type="InterPro" id="IPR029500">
    <property type="entry name" value="QueF"/>
</dbReference>
<dbReference type="GO" id="GO:0008616">
    <property type="term" value="P:tRNA queuosine(34) biosynthetic process"/>
    <property type="evidence" value="ECO:0007669"/>
    <property type="project" value="InterPro"/>
</dbReference>
<dbReference type="InterPro" id="IPR050084">
    <property type="entry name" value="NADPH_dep_7-cyano-7-deazaG_red"/>
</dbReference>
<reference evidence="1 2" key="1">
    <citation type="submission" date="2017-02" db="EMBL/GenBank/DDBJ databases">
        <title>The new phylogeny of genus Mycobacterium.</title>
        <authorList>
            <person name="Tortoli E."/>
            <person name="Trovato A."/>
            <person name="Cirillo D.M."/>
        </authorList>
    </citation>
    <scope>NUCLEOTIDE SEQUENCE [LARGE SCALE GENOMIC DNA]</scope>
    <source>
        <strain evidence="1 2">DSM 45057</strain>
    </source>
</reference>
<dbReference type="GO" id="GO:0033739">
    <property type="term" value="F:preQ1 synthase activity"/>
    <property type="evidence" value="ECO:0007669"/>
    <property type="project" value="InterPro"/>
</dbReference>
<dbReference type="InterPro" id="IPR043133">
    <property type="entry name" value="GTP-CH-I_C/QueF"/>
</dbReference>
<dbReference type="Gene3D" id="3.30.1130.10">
    <property type="match status" value="1"/>
</dbReference>
<proteinExistence type="predicted"/>